<evidence type="ECO:0000256" key="1">
    <source>
        <dbReference type="SAM" id="MobiDB-lite"/>
    </source>
</evidence>
<dbReference type="EMBL" id="BAABAB010000004">
    <property type="protein sequence ID" value="GAA3605450.1"/>
    <property type="molecule type" value="Genomic_DNA"/>
</dbReference>
<feature type="region of interest" description="Disordered" evidence="1">
    <location>
        <begin position="48"/>
        <end position="84"/>
    </location>
</feature>
<accession>A0ABP6ZGI9</accession>
<sequence>MSDKAKADPNSLIGVPESASFDNLVSFRGQSDIGDKVNKAMRKLADGNASTVRRWRKRRGHDREGPNTGLSEVQRPDFRAACPL</sequence>
<comment type="caution">
    <text evidence="2">The sequence shown here is derived from an EMBL/GenBank/DDBJ whole genome shotgun (WGS) entry which is preliminary data.</text>
</comment>
<organism evidence="2 3">
    <name type="scientific">Microlunatus ginsengisoli</name>
    <dbReference type="NCBI Taxonomy" id="363863"/>
    <lineage>
        <taxon>Bacteria</taxon>
        <taxon>Bacillati</taxon>
        <taxon>Actinomycetota</taxon>
        <taxon>Actinomycetes</taxon>
        <taxon>Propionibacteriales</taxon>
        <taxon>Propionibacteriaceae</taxon>
        <taxon>Microlunatus</taxon>
    </lineage>
</organism>
<keyword evidence="3" id="KW-1185">Reference proteome</keyword>
<proteinExistence type="predicted"/>
<name>A0ABP6ZGI9_9ACTN</name>
<gene>
    <name evidence="2" type="ORF">GCM10022236_04160</name>
</gene>
<reference evidence="3" key="1">
    <citation type="journal article" date="2019" name="Int. J. Syst. Evol. Microbiol.">
        <title>The Global Catalogue of Microorganisms (GCM) 10K type strain sequencing project: providing services to taxonomists for standard genome sequencing and annotation.</title>
        <authorList>
            <consortium name="The Broad Institute Genomics Platform"/>
            <consortium name="The Broad Institute Genome Sequencing Center for Infectious Disease"/>
            <person name="Wu L."/>
            <person name="Ma J."/>
        </authorList>
    </citation>
    <scope>NUCLEOTIDE SEQUENCE [LARGE SCALE GENOMIC DNA]</scope>
    <source>
        <strain evidence="3">JCM 16929</strain>
    </source>
</reference>
<protein>
    <submittedName>
        <fullName evidence="2">Uncharacterized protein</fullName>
    </submittedName>
</protein>
<dbReference type="Proteomes" id="UP001501490">
    <property type="component" value="Unassembled WGS sequence"/>
</dbReference>
<evidence type="ECO:0000313" key="2">
    <source>
        <dbReference type="EMBL" id="GAA3605450.1"/>
    </source>
</evidence>
<evidence type="ECO:0000313" key="3">
    <source>
        <dbReference type="Proteomes" id="UP001501490"/>
    </source>
</evidence>